<evidence type="ECO:0000313" key="8">
    <source>
        <dbReference type="Proteomes" id="UP000198725"/>
    </source>
</evidence>
<dbReference type="SUPFAM" id="SSF55068">
    <property type="entry name" value="Peptide methionine sulfoxide reductase"/>
    <property type="match status" value="1"/>
</dbReference>
<dbReference type="EMBL" id="FOSR01000021">
    <property type="protein sequence ID" value="SFL24700.1"/>
    <property type="molecule type" value="Genomic_DNA"/>
</dbReference>
<feature type="domain" description="Peptide methionine sulphoxide reductase MsrA" evidence="6">
    <location>
        <begin position="48"/>
        <end position="200"/>
    </location>
</feature>
<feature type="signal peptide" evidence="5">
    <location>
        <begin position="1"/>
        <end position="25"/>
    </location>
</feature>
<dbReference type="GO" id="GO:0033744">
    <property type="term" value="F:L-methionine:thioredoxin-disulfide S-oxidoreductase activity"/>
    <property type="evidence" value="ECO:0007669"/>
    <property type="project" value="RHEA"/>
</dbReference>
<keyword evidence="1 4" id="KW-0560">Oxidoreductase</keyword>
<evidence type="ECO:0000256" key="3">
    <source>
        <dbReference type="ARBA" id="ARBA00048782"/>
    </source>
</evidence>
<dbReference type="PANTHER" id="PTHR43774">
    <property type="entry name" value="PEPTIDE METHIONINE SULFOXIDE REDUCTASE"/>
    <property type="match status" value="1"/>
</dbReference>
<protein>
    <recommendedName>
        <fullName evidence="4">Peptide methionine sulfoxide reductase MsrA</fullName>
        <shortName evidence="4">Protein-methionine-S-oxide reductase</shortName>
        <ecNumber evidence="4">1.8.4.11</ecNumber>
    </recommendedName>
    <alternativeName>
        <fullName evidence="4">Peptide-methionine (S)-S-oxide reductase</fullName>
        <shortName evidence="4">Peptide Met(O) reductase</shortName>
    </alternativeName>
</protein>
<evidence type="ECO:0000256" key="2">
    <source>
        <dbReference type="ARBA" id="ARBA00047806"/>
    </source>
</evidence>
<organism evidence="7 8">
    <name type="scientific">Rhodanobacter glycinis</name>
    <dbReference type="NCBI Taxonomy" id="582702"/>
    <lineage>
        <taxon>Bacteria</taxon>
        <taxon>Pseudomonadati</taxon>
        <taxon>Pseudomonadota</taxon>
        <taxon>Gammaproteobacteria</taxon>
        <taxon>Lysobacterales</taxon>
        <taxon>Rhodanobacteraceae</taxon>
        <taxon>Rhodanobacter</taxon>
    </lineage>
</organism>
<dbReference type="NCBIfam" id="TIGR00401">
    <property type="entry name" value="msrA"/>
    <property type="match status" value="1"/>
</dbReference>
<dbReference type="PANTHER" id="PTHR43774:SF1">
    <property type="entry name" value="PEPTIDE METHIONINE SULFOXIDE REDUCTASE MSRA 2"/>
    <property type="match status" value="1"/>
</dbReference>
<comment type="function">
    <text evidence="4">Has an important function as a repair enzyme for proteins that have been inactivated by oxidation. Catalyzes the reversible oxidation-reduction of methionine sulfoxide in proteins to methionine.</text>
</comment>
<feature type="chain" id="PRO_5011779262" description="Peptide methionine sulfoxide reductase MsrA" evidence="5">
    <location>
        <begin position="26"/>
        <end position="232"/>
    </location>
</feature>
<keyword evidence="5" id="KW-0732">Signal</keyword>
<feature type="active site" evidence="4">
    <location>
        <position position="55"/>
    </location>
</feature>
<dbReference type="EC" id="1.8.4.11" evidence="4"/>
<evidence type="ECO:0000313" key="7">
    <source>
        <dbReference type="EMBL" id="SFL24700.1"/>
    </source>
</evidence>
<dbReference type="HAMAP" id="MF_01401">
    <property type="entry name" value="MsrA"/>
    <property type="match status" value="1"/>
</dbReference>
<evidence type="ECO:0000259" key="6">
    <source>
        <dbReference type="Pfam" id="PF01625"/>
    </source>
</evidence>
<dbReference type="RefSeq" id="WP_092705206.1">
    <property type="nucleotide sequence ID" value="NZ_FOSR01000021.1"/>
</dbReference>
<comment type="catalytic activity">
    <reaction evidence="3 4">
        <text>[thioredoxin]-disulfide + L-methionine + H2O = L-methionine (S)-S-oxide + [thioredoxin]-dithiol</text>
        <dbReference type="Rhea" id="RHEA:19993"/>
        <dbReference type="Rhea" id="RHEA-COMP:10698"/>
        <dbReference type="Rhea" id="RHEA-COMP:10700"/>
        <dbReference type="ChEBI" id="CHEBI:15377"/>
        <dbReference type="ChEBI" id="CHEBI:29950"/>
        <dbReference type="ChEBI" id="CHEBI:50058"/>
        <dbReference type="ChEBI" id="CHEBI:57844"/>
        <dbReference type="ChEBI" id="CHEBI:58772"/>
        <dbReference type="EC" id="1.8.4.11"/>
    </reaction>
</comment>
<dbReference type="AlphaFoldDB" id="A0A1I4G5E5"/>
<sequence>MRHRPLAHLVALVLLAGLAACSASAAERPVPAPTLDAPKLTTPQGDRTAVFAGGCFWGMQAVFEHVRGVRHVWAGYTGGSAATANYADVSDGDTGHAESIELRFDPSVVSYGQLLQVYFAVAHDPTELNRQGPDSGTQYRSEIFYANPMQQRVADAYIAQLTAAKVFAAPIVTRVAPLHTFYMGEAYHQNYVQLHPNNLYVAINDAPKLTQLKRTFPTLYQETPTLVDVQLH</sequence>
<dbReference type="Proteomes" id="UP000198725">
    <property type="component" value="Unassembled WGS sequence"/>
</dbReference>
<dbReference type="InterPro" id="IPR036509">
    <property type="entry name" value="Met_Sox_Rdtase_MsrA_sf"/>
</dbReference>
<evidence type="ECO:0000256" key="4">
    <source>
        <dbReference type="HAMAP-Rule" id="MF_01401"/>
    </source>
</evidence>
<comment type="similarity">
    <text evidence="4">Belongs to the MsrA Met sulfoxide reductase family.</text>
</comment>
<gene>
    <name evidence="4" type="primary">msrA</name>
    <name evidence="7" type="ORF">SAMN05192579_12141</name>
</gene>
<keyword evidence="8" id="KW-1185">Reference proteome</keyword>
<dbReference type="Pfam" id="PF01625">
    <property type="entry name" value="PMSR"/>
    <property type="match status" value="1"/>
</dbReference>
<dbReference type="Gene3D" id="3.30.1060.10">
    <property type="entry name" value="Peptide methionine sulphoxide reductase MsrA"/>
    <property type="match status" value="1"/>
</dbReference>
<evidence type="ECO:0000256" key="1">
    <source>
        <dbReference type="ARBA" id="ARBA00023002"/>
    </source>
</evidence>
<proteinExistence type="inferred from homology"/>
<comment type="catalytic activity">
    <reaction evidence="2 4">
        <text>L-methionyl-[protein] + [thioredoxin]-disulfide + H2O = L-methionyl-(S)-S-oxide-[protein] + [thioredoxin]-dithiol</text>
        <dbReference type="Rhea" id="RHEA:14217"/>
        <dbReference type="Rhea" id="RHEA-COMP:10698"/>
        <dbReference type="Rhea" id="RHEA-COMP:10700"/>
        <dbReference type="Rhea" id="RHEA-COMP:12313"/>
        <dbReference type="Rhea" id="RHEA-COMP:12315"/>
        <dbReference type="ChEBI" id="CHEBI:15377"/>
        <dbReference type="ChEBI" id="CHEBI:16044"/>
        <dbReference type="ChEBI" id="CHEBI:29950"/>
        <dbReference type="ChEBI" id="CHEBI:44120"/>
        <dbReference type="ChEBI" id="CHEBI:50058"/>
        <dbReference type="EC" id="1.8.4.11"/>
    </reaction>
</comment>
<dbReference type="GO" id="GO:0008113">
    <property type="term" value="F:peptide-methionine (S)-S-oxide reductase activity"/>
    <property type="evidence" value="ECO:0007669"/>
    <property type="project" value="UniProtKB-UniRule"/>
</dbReference>
<evidence type="ECO:0000256" key="5">
    <source>
        <dbReference type="SAM" id="SignalP"/>
    </source>
</evidence>
<accession>A0A1I4G5E5</accession>
<reference evidence="8" key="1">
    <citation type="submission" date="2016-10" db="EMBL/GenBank/DDBJ databases">
        <authorList>
            <person name="Varghese N."/>
            <person name="Submissions S."/>
        </authorList>
    </citation>
    <scope>NUCLEOTIDE SEQUENCE [LARGE SCALE GENOMIC DNA]</scope>
    <source>
        <strain evidence="8">MO64</strain>
    </source>
</reference>
<name>A0A1I4G5E5_9GAMM</name>
<dbReference type="InterPro" id="IPR002569">
    <property type="entry name" value="Met_Sox_Rdtase_MsrA_dom"/>
</dbReference>
<dbReference type="PROSITE" id="PS51257">
    <property type="entry name" value="PROKAR_LIPOPROTEIN"/>
    <property type="match status" value="1"/>
</dbReference>